<dbReference type="NCBIfam" id="TIGR02893">
    <property type="entry name" value="spore_yabQ"/>
    <property type="match status" value="1"/>
</dbReference>
<feature type="transmembrane region" description="Helical" evidence="1">
    <location>
        <begin position="40"/>
        <end position="64"/>
    </location>
</feature>
<reference evidence="2" key="1">
    <citation type="journal article" date="2020" name="mSystems">
        <title>Genome- and Community-Level Interaction Insights into Carbon Utilization and Element Cycling Functions of Hydrothermarchaeota in Hydrothermal Sediment.</title>
        <authorList>
            <person name="Zhou Z."/>
            <person name="Liu Y."/>
            <person name="Xu W."/>
            <person name="Pan J."/>
            <person name="Luo Z.H."/>
            <person name="Li M."/>
        </authorList>
    </citation>
    <scope>NUCLEOTIDE SEQUENCE [LARGE SCALE GENOMIC DNA]</scope>
    <source>
        <strain evidence="2">SpSt-301</strain>
    </source>
</reference>
<gene>
    <name evidence="2" type="ORF">ENQ35_02790</name>
</gene>
<feature type="transmembrane region" description="Helical" evidence="1">
    <location>
        <begin position="70"/>
        <end position="85"/>
    </location>
</feature>
<name>A0A7C1FDD7_9THEO</name>
<protein>
    <recommendedName>
        <fullName evidence="3">Spore cortex biosynthesis protein YabQ</fullName>
    </recommendedName>
</protein>
<accession>A0A7C1FDD7</accession>
<evidence type="ECO:0008006" key="3">
    <source>
        <dbReference type="Google" id="ProtNLM"/>
    </source>
</evidence>
<feature type="transmembrane region" description="Helical" evidence="1">
    <location>
        <begin position="6"/>
        <end position="28"/>
    </location>
</feature>
<dbReference type="EMBL" id="DSMV01000170">
    <property type="protein sequence ID" value="HDW51648.1"/>
    <property type="molecule type" value="Genomic_DNA"/>
</dbReference>
<dbReference type="Pfam" id="PF09578">
    <property type="entry name" value="Spore_YabQ"/>
    <property type="match status" value="1"/>
</dbReference>
<keyword evidence="1" id="KW-1133">Transmembrane helix</keyword>
<dbReference type="InterPro" id="IPR019074">
    <property type="entry name" value="YabQ"/>
</dbReference>
<feature type="transmembrane region" description="Helical" evidence="1">
    <location>
        <begin position="92"/>
        <end position="111"/>
    </location>
</feature>
<comment type="caution">
    <text evidence="2">The sequence shown here is derived from an EMBL/GenBank/DDBJ whole genome shotgun (WGS) entry which is preliminary data.</text>
</comment>
<evidence type="ECO:0000256" key="1">
    <source>
        <dbReference type="SAM" id="Phobius"/>
    </source>
</evidence>
<keyword evidence="1" id="KW-0472">Membrane</keyword>
<proteinExistence type="predicted"/>
<organism evidence="2">
    <name type="scientific">Ammonifex degensii</name>
    <dbReference type="NCBI Taxonomy" id="42838"/>
    <lineage>
        <taxon>Bacteria</taxon>
        <taxon>Bacillati</taxon>
        <taxon>Bacillota</taxon>
        <taxon>Clostridia</taxon>
        <taxon>Thermoanaerobacterales</taxon>
        <taxon>Thermoanaerobacteraceae</taxon>
        <taxon>Ammonifex</taxon>
    </lineage>
</organism>
<dbReference type="AlphaFoldDB" id="A0A7C1FDD7"/>
<sequence length="140" mass="16646">MPGFFFQLKSFGVSLIIGVGGGWLYDLYRVYFQVMKWRSRILTTCGDVSFWLIFTALTSVFLFTNYAGEVRFYTFLGIAAGFLFYRRFFHRYGVIFWKSLCTALLHFFGVFRRPLLFSFRFLQRFFPPLRRRRAGGPEID</sequence>
<evidence type="ECO:0000313" key="2">
    <source>
        <dbReference type="EMBL" id="HDW51648.1"/>
    </source>
</evidence>
<keyword evidence="1" id="KW-0812">Transmembrane</keyword>